<keyword evidence="2 5" id="KW-0812">Transmembrane</keyword>
<keyword evidence="4 5" id="KW-0472">Membrane</keyword>
<name>A0A2W5FRG4_9BACT</name>
<proteinExistence type="inferred from homology"/>
<evidence type="ECO:0000256" key="4">
    <source>
        <dbReference type="ARBA" id="ARBA00023136"/>
    </source>
</evidence>
<comment type="caution">
    <text evidence="7">The sequence shown here is derived from an EMBL/GenBank/DDBJ whole genome shotgun (WGS) entry which is preliminary data.</text>
</comment>
<feature type="transmembrane region" description="Helical" evidence="5">
    <location>
        <begin position="188"/>
        <end position="210"/>
    </location>
</feature>
<evidence type="ECO:0000256" key="2">
    <source>
        <dbReference type="ARBA" id="ARBA00022692"/>
    </source>
</evidence>
<feature type="domain" description="ABC transmembrane type-1" evidence="6">
    <location>
        <begin position="18"/>
        <end position="207"/>
    </location>
</feature>
<dbReference type="Proteomes" id="UP000249739">
    <property type="component" value="Unassembled WGS sequence"/>
</dbReference>
<evidence type="ECO:0000259" key="6">
    <source>
        <dbReference type="PROSITE" id="PS50928"/>
    </source>
</evidence>
<dbReference type="InterPro" id="IPR035906">
    <property type="entry name" value="MetI-like_sf"/>
</dbReference>
<dbReference type="GO" id="GO:0006865">
    <property type="term" value="P:amino acid transport"/>
    <property type="evidence" value="ECO:0007669"/>
    <property type="project" value="TreeGrafter"/>
</dbReference>
<dbReference type="InterPro" id="IPR043429">
    <property type="entry name" value="ArtM/GltK/GlnP/TcyL/YhdX-like"/>
</dbReference>
<evidence type="ECO:0000313" key="7">
    <source>
        <dbReference type="EMBL" id="PZP57493.1"/>
    </source>
</evidence>
<protein>
    <recommendedName>
        <fullName evidence="6">ABC transmembrane type-1 domain-containing protein</fullName>
    </recommendedName>
</protein>
<evidence type="ECO:0000256" key="1">
    <source>
        <dbReference type="ARBA" id="ARBA00004651"/>
    </source>
</evidence>
<feature type="transmembrane region" description="Helical" evidence="5">
    <location>
        <begin position="56"/>
        <end position="75"/>
    </location>
</feature>
<evidence type="ECO:0000313" key="8">
    <source>
        <dbReference type="Proteomes" id="UP000249739"/>
    </source>
</evidence>
<evidence type="ECO:0000256" key="3">
    <source>
        <dbReference type="ARBA" id="ARBA00022989"/>
    </source>
</evidence>
<dbReference type="PANTHER" id="PTHR30614">
    <property type="entry name" value="MEMBRANE COMPONENT OF AMINO ACID ABC TRANSPORTER"/>
    <property type="match status" value="1"/>
</dbReference>
<organism evidence="7 8">
    <name type="scientific">Micavibrio aeruginosavorus</name>
    <dbReference type="NCBI Taxonomy" id="349221"/>
    <lineage>
        <taxon>Bacteria</taxon>
        <taxon>Pseudomonadati</taxon>
        <taxon>Bdellovibrionota</taxon>
        <taxon>Bdellovibrionia</taxon>
        <taxon>Bdellovibrionales</taxon>
        <taxon>Pseudobdellovibrionaceae</taxon>
        <taxon>Micavibrio</taxon>
    </lineage>
</organism>
<reference evidence="7 8" key="1">
    <citation type="submission" date="2017-08" db="EMBL/GenBank/DDBJ databases">
        <title>Infants hospitalized years apart are colonized by the same room-sourced microbial strains.</title>
        <authorList>
            <person name="Brooks B."/>
            <person name="Olm M.R."/>
            <person name="Firek B.A."/>
            <person name="Baker R."/>
            <person name="Thomas B.C."/>
            <person name="Morowitz M.J."/>
            <person name="Banfield J.F."/>
        </authorList>
    </citation>
    <scope>NUCLEOTIDE SEQUENCE [LARGE SCALE GENOMIC DNA]</scope>
    <source>
        <strain evidence="7">S2_006_000_R2_64</strain>
    </source>
</reference>
<feature type="transmembrane region" description="Helical" evidence="5">
    <location>
        <begin position="26"/>
        <end position="44"/>
    </location>
</feature>
<dbReference type="SUPFAM" id="SSF161098">
    <property type="entry name" value="MetI-like"/>
    <property type="match status" value="1"/>
</dbReference>
<dbReference type="PROSITE" id="PS50928">
    <property type="entry name" value="ABC_TM1"/>
    <property type="match status" value="1"/>
</dbReference>
<feature type="transmembrane region" description="Helical" evidence="5">
    <location>
        <begin position="140"/>
        <end position="168"/>
    </location>
</feature>
<keyword evidence="3 5" id="KW-1133">Transmembrane helix</keyword>
<dbReference type="GO" id="GO:0005886">
    <property type="term" value="C:plasma membrane"/>
    <property type="evidence" value="ECO:0007669"/>
    <property type="project" value="UniProtKB-SubCell"/>
</dbReference>
<dbReference type="PANTHER" id="PTHR30614:SF36">
    <property type="entry name" value="ABC TRANSPORTER MEMBRANE-SPANNING PERMEASE-GLUTAMINE TRANSPORT"/>
    <property type="match status" value="1"/>
</dbReference>
<feature type="transmembrane region" description="Helical" evidence="5">
    <location>
        <begin position="87"/>
        <end position="108"/>
    </location>
</feature>
<evidence type="ECO:0000256" key="5">
    <source>
        <dbReference type="RuleBase" id="RU363032"/>
    </source>
</evidence>
<accession>A0A2W5FRG4</accession>
<dbReference type="GO" id="GO:0055085">
    <property type="term" value="P:transmembrane transport"/>
    <property type="evidence" value="ECO:0007669"/>
    <property type="project" value="InterPro"/>
</dbReference>
<sequence length="221" mass="24580">MNVLDILIKYYPAFLQGLKVTLEMSAIIWTLGIILGTALGVAASRFPKAVGMPTRLVSFLLAGVPILVFLFWLHYPAQAMMDVVIDPFYTATFTFTILNIFGVADLVATALNEFPKQYITAARVTGLTAKQTILKIELPLIARAVTPALLMLQVTMLHVTLFSSLISVEEIFRVAQRINAQIYRPVEIYTALGVFFLAVCVPVNMIALYLKTKFTRDTSER</sequence>
<gene>
    <name evidence="7" type="ORF">DI586_00210</name>
</gene>
<dbReference type="Gene3D" id="1.10.3720.10">
    <property type="entry name" value="MetI-like"/>
    <property type="match status" value="1"/>
</dbReference>
<comment type="similarity">
    <text evidence="5">Belongs to the binding-protein-dependent transport system permease family.</text>
</comment>
<dbReference type="AlphaFoldDB" id="A0A2W5FRG4"/>
<comment type="subcellular location">
    <subcellularLocation>
        <location evidence="1 5">Cell membrane</location>
        <topology evidence="1 5">Multi-pass membrane protein</topology>
    </subcellularLocation>
</comment>
<dbReference type="EMBL" id="QFOT01000001">
    <property type="protein sequence ID" value="PZP57493.1"/>
    <property type="molecule type" value="Genomic_DNA"/>
</dbReference>
<dbReference type="InterPro" id="IPR000515">
    <property type="entry name" value="MetI-like"/>
</dbReference>
<keyword evidence="5" id="KW-0813">Transport</keyword>
<dbReference type="CDD" id="cd06261">
    <property type="entry name" value="TM_PBP2"/>
    <property type="match status" value="1"/>
</dbReference>
<dbReference type="Pfam" id="PF00528">
    <property type="entry name" value="BPD_transp_1"/>
    <property type="match status" value="1"/>
</dbReference>